<evidence type="ECO:0000256" key="8">
    <source>
        <dbReference type="ARBA" id="ARBA00023040"/>
    </source>
</evidence>
<dbReference type="GO" id="GO:0005886">
    <property type="term" value="C:plasma membrane"/>
    <property type="evidence" value="ECO:0007669"/>
    <property type="project" value="UniProtKB-SubCell"/>
</dbReference>
<dbReference type="Proteomes" id="UP000011080">
    <property type="component" value="Unassembled WGS sequence"/>
</dbReference>
<keyword evidence="5 12" id="KW-0812">Transmembrane</keyword>
<proteinExistence type="predicted"/>
<dbReference type="Gene3D" id="1.20.1070.10">
    <property type="entry name" value="Rhodopsin 7-helix transmembrane proteins"/>
    <property type="match status" value="1"/>
</dbReference>
<dbReference type="SUPFAM" id="SSF81321">
    <property type="entry name" value="Family A G protein-coupled receptor-like"/>
    <property type="match status" value="1"/>
</dbReference>
<dbReference type="InterPro" id="IPR000276">
    <property type="entry name" value="GPCR_Rhodpsn"/>
</dbReference>
<evidence type="ECO:0000256" key="7">
    <source>
        <dbReference type="ARBA" id="ARBA00022989"/>
    </source>
</evidence>
<dbReference type="PANTHER" id="PTHR48018">
    <property type="entry name" value="OLFACTORY RECEPTOR"/>
    <property type="match status" value="1"/>
</dbReference>
<dbReference type="PRINTS" id="PR00245">
    <property type="entry name" value="OLFACTORYR"/>
</dbReference>
<feature type="transmembrane region" description="Helical" evidence="12">
    <location>
        <begin position="257"/>
        <end position="280"/>
    </location>
</feature>
<dbReference type="PROSITE" id="PS50262">
    <property type="entry name" value="G_PROTEIN_RECEP_F1_2"/>
    <property type="match status" value="1"/>
</dbReference>
<dbReference type="InterPro" id="IPR000725">
    <property type="entry name" value="Olfact_rcpt"/>
</dbReference>
<keyword evidence="7 12" id="KW-1133">Transmembrane helix</keyword>
<evidence type="ECO:0000256" key="5">
    <source>
        <dbReference type="ARBA" id="ARBA00022692"/>
    </source>
</evidence>
<dbReference type="Pfam" id="PF13853">
    <property type="entry name" value="7tm_4"/>
    <property type="match status" value="1"/>
</dbReference>
<evidence type="ECO:0000256" key="3">
    <source>
        <dbReference type="ARBA" id="ARBA00022475"/>
    </source>
</evidence>
<evidence type="ECO:0000256" key="6">
    <source>
        <dbReference type="ARBA" id="ARBA00022725"/>
    </source>
</evidence>
<feature type="non-terminal residue" evidence="14">
    <location>
        <position position="325"/>
    </location>
</feature>
<keyword evidence="9 12" id="KW-0472">Membrane</keyword>
<dbReference type="GO" id="GO:0004930">
    <property type="term" value="F:G protein-coupled receptor activity"/>
    <property type="evidence" value="ECO:0007669"/>
    <property type="project" value="UniProtKB-KW"/>
</dbReference>
<name>L8IJP5_9CETA</name>
<evidence type="ECO:0000256" key="9">
    <source>
        <dbReference type="ARBA" id="ARBA00023136"/>
    </source>
</evidence>
<sequence length="325" mass="36389">FSSFILHMRKIRKMRKSFVQVHWARNESSVTEFILLGLTQQPGLQLPLFFIFLAVYVVTVVGNVGLIILIGLNPHLHTPMYYFLFNLSFIDLCNSSVIIPKMLMSFVSQNIISYAECMTQLCFFSFFVIDECYILTSMAYDRYVAICKPLLYKVSMSHQVCLMLTVGVYAMGLGGTMAHTGCMLRLSFCDGNIINHYMCDIPPLLQLSCTSTSINELEILIVVGVNVIVPSVTVSVSYTLILLNILHIRSAEGRSKAFSTCSSHIIAVSLFFGSATFMYLKPFPAGSLDEDKVSTVFYTIVGPMVNPFIYSLRNKDVQVALSKTI</sequence>
<dbReference type="InterPro" id="IPR017452">
    <property type="entry name" value="GPCR_Rhodpsn_7TM"/>
</dbReference>
<accession>L8IJP5</accession>
<evidence type="ECO:0000259" key="13">
    <source>
        <dbReference type="PROSITE" id="PS50262"/>
    </source>
</evidence>
<feature type="non-terminal residue" evidence="14">
    <location>
        <position position="1"/>
    </location>
</feature>
<keyword evidence="3" id="KW-1003">Cell membrane</keyword>
<dbReference type="AlphaFoldDB" id="L8IJP5"/>
<feature type="transmembrane region" description="Helical" evidence="12">
    <location>
        <begin position="219"/>
        <end position="245"/>
    </location>
</feature>
<evidence type="ECO:0000256" key="12">
    <source>
        <dbReference type="SAM" id="Phobius"/>
    </source>
</evidence>
<feature type="transmembrane region" description="Helical" evidence="12">
    <location>
        <begin position="48"/>
        <end position="69"/>
    </location>
</feature>
<dbReference type="PRINTS" id="PR00237">
    <property type="entry name" value="GPCRRHODOPSN"/>
</dbReference>
<reference evidence="14 15" key="1">
    <citation type="journal article" date="2012" name="Nat. Genet.">
        <title>The yak genome and adaptation to life at high altitude.</title>
        <authorList>
            <person name="Qiu Q."/>
            <person name="Zhang G."/>
            <person name="Ma T."/>
            <person name="Qian W."/>
            <person name="Wang J."/>
            <person name="Ye Z."/>
            <person name="Cao C."/>
            <person name="Hu Q."/>
            <person name="Kim J."/>
            <person name="Larkin D.M."/>
            <person name="Auvil L."/>
            <person name="Capitanu B."/>
            <person name="Ma J."/>
            <person name="Lewin H.A."/>
            <person name="Qian X."/>
            <person name="Lang Y."/>
            <person name="Zhou R."/>
            <person name="Wang L."/>
            <person name="Wang K."/>
            <person name="Xia J."/>
            <person name="Liao S."/>
            <person name="Pan S."/>
            <person name="Lu X."/>
            <person name="Hou H."/>
            <person name="Wang Y."/>
            <person name="Zang X."/>
            <person name="Yin Y."/>
            <person name="Ma H."/>
            <person name="Zhang J."/>
            <person name="Wang Z."/>
            <person name="Zhang Y."/>
            <person name="Zhang D."/>
            <person name="Yonezawa T."/>
            <person name="Hasegawa M."/>
            <person name="Zhong Y."/>
            <person name="Liu W."/>
            <person name="Zhang Y."/>
            <person name="Huang Z."/>
            <person name="Zhang S."/>
            <person name="Long R."/>
            <person name="Yang H."/>
            <person name="Wang J."/>
            <person name="Lenstra J.A."/>
            <person name="Cooper D.N."/>
            <person name="Wu Y."/>
            <person name="Wang J."/>
            <person name="Shi P."/>
            <person name="Wang J."/>
            <person name="Liu J."/>
        </authorList>
    </citation>
    <scope>NUCLEOTIDE SEQUENCE [LARGE SCALE GENOMIC DNA]</scope>
    <source>
        <strain evidence="15">yakQH1</strain>
    </source>
</reference>
<feature type="transmembrane region" description="Helical" evidence="12">
    <location>
        <begin position="295"/>
        <end position="312"/>
    </location>
</feature>
<dbReference type="FunFam" id="1.20.1070.10:FF:000004">
    <property type="entry name" value="Olfactory receptor"/>
    <property type="match status" value="1"/>
</dbReference>
<evidence type="ECO:0000313" key="15">
    <source>
        <dbReference type="Proteomes" id="UP000011080"/>
    </source>
</evidence>
<feature type="domain" description="G-protein coupled receptors family 1 profile" evidence="13">
    <location>
        <begin position="62"/>
        <end position="310"/>
    </location>
</feature>
<evidence type="ECO:0000256" key="4">
    <source>
        <dbReference type="ARBA" id="ARBA00022606"/>
    </source>
</evidence>
<keyword evidence="8" id="KW-0297">G-protein coupled receptor</keyword>
<protein>
    <recommendedName>
        <fullName evidence="13">G-protein coupled receptors family 1 profile domain-containing protein</fullName>
    </recommendedName>
</protein>
<evidence type="ECO:0000313" key="14">
    <source>
        <dbReference type="EMBL" id="ELR56571.1"/>
    </source>
</evidence>
<comment type="function">
    <text evidence="1">Putative odorant or sperm cell receptor.</text>
</comment>
<keyword evidence="4" id="KW-0716">Sensory transduction</keyword>
<evidence type="ECO:0000256" key="10">
    <source>
        <dbReference type="ARBA" id="ARBA00023170"/>
    </source>
</evidence>
<keyword evidence="10" id="KW-0675">Receptor</keyword>
<feature type="transmembrane region" description="Helical" evidence="12">
    <location>
        <begin position="81"/>
        <end position="99"/>
    </location>
</feature>
<dbReference type="CDD" id="cd15405">
    <property type="entry name" value="7tmA_OR8B-like"/>
    <property type="match status" value="1"/>
</dbReference>
<dbReference type="GO" id="GO:0004984">
    <property type="term" value="F:olfactory receptor activity"/>
    <property type="evidence" value="ECO:0007669"/>
    <property type="project" value="InterPro"/>
</dbReference>
<dbReference type="EMBL" id="JH881099">
    <property type="protein sequence ID" value="ELR56571.1"/>
    <property type="molecule type" value="Genomic_DNA"/>
</dbReference>
<gene>
    <name evidence="14" type="ORF">M91_10869</name>
</gene>
<evidence type="ECO:0000256" key="1">
    <source>
        <dbReference type="ARBA" id="ARBA00003929"/>
    </source>
</evidence>
<comment type="subcellular location">
    <subcellularLocation>
        <location evidence="2">Cell membrane</location>
        <topology evidence="2">Multi-pass membrane protein</topology>
    </subcellularLocation>
</comment>
<evidence type="ECO:0000256" key="2">
    <source>
        <dbReference type="ARBA" id="ARBA00004651"/>
    </source>
</evidence>
<organism evidence="14 15">
    <name type="scientific">Bos mutus</name>
    <name type="common">wild yak</name>
    <dbReference type="NCBI Taxonomy" id="72004"/>
    <lineage>
        <taxon>Eukaryota</taxon>
        <taxon>Metazoa</taxon>
        <taxon>Chordata</taxon>
        <taxon>Craniata</taxon>
        <taxon>Vertebrata</taxon>
        <taxon>Euteleostomi</taxon>
        <taxon>Mammalia</taxon>
        <taxon>Eutheria</taxon>
        <taxon>Laurasiatheria</taxon>
        <taxon>Artiodactyla</taxon>
        <taxon>Ruminantia</taxon>
        <taxon>Pecora</taxon>
        <taxon>Bovidae</taxon>
        <taxon>Bovinae</taxon>
        <taxon>Bos</taxon>
    </lineage>
</organism>
<feature type="transmembrane region" description="Helical" evidence="12">
    <location>
        <begin position="150"/>
        <end position="171"/>
    </location>
</feature>
<keyword evidence="11" id="KW-0807">Transducer</keyword>
<evidence type="ECO:0000256" key="11">
    <source>
        <dbReference type="ARBA" id="ARBA00023224"/>
    </source>
</evidence>
<keyword evidence="6" id="KW-0552">Olfaction</keyword>